<dbReference type="AlphaFoldDB" id="A0A0N5CB66"/>
<evidence type="ECO:0000313" key="2">
    <source>
        <dbReference type="Proteomes" id="UP000046392"/>
    </source>
</evidence>
<dbReference type="WBParaSite" id="SPAL_0001512800.1">
    <property type="protein sequence ID" value="SPAL_0001512800.1"/>
    <property type="gene ID" value="SPAL_0001512800"/>
</dbReference>
<dbReference type="Proteomes" id="UP000046392">
    <property type="component" value="Unplaced"/>
</dbReference>
<evidence type="ECO:0000256" key="1">
    <source>
        <dbReference type="SAM" id="Phobius"/>
    </source>
</evidence>
<keyword evidence="1" id="KW-1133">Transmembrane helix</keyword>
<name>A0A0N5CB66_STREA</name>
<organism evidence="2 3">
    <name type="scientific">Strongyloides papillosus</name>
    <name type="common">Intestinal threadworm</name>
    <dbReference type="NCBI Taxonomy" id="174720"/>
    <lineage>
        <taxon>Eukaryota</taxon>
        <taxon>Metazoa</taxon>
        <taxon>Ecdysozoa</taxon>
        <taxon>Nematoda</taxon>
        <taxon>Chromadorea</taxon>
        <taxon>Rhabditida</taxon>
        <taxon>Tylenchina</taxon>
        <taxon>Panagrolaimomorpha</taxon>
        <taxon>Strongyloidoidea</taxon>
        <taxon>Strongyloididae</taxon>
        <taxon>Strongyloides</taxon>
    </lineage>
</organism>
<sequence length="141" mass="15613">MAVINGYDGFDLEAVSTSTASSPSCICSTPLAAGVSSFSGLFLVAYIVTVLFMMMLLAVTTFLFYKKKIDYATLKNITHRLFLAMWTLLGNAMPSLGGYKFAWRIIEPAFLDVMDQILSEKVADEQKNEGEEDISELLLFK</sequence>
<protein>
    <submittedName>
        <fullName evidence="3">G_PROTEIN_RECEP_F1_2 domain-containing protein</fullName>
    </submittedName>
</protein>
<keyword evidence="1" id="KW-0812">Transmembrane</keyword>
<evidence type="ECO:0000313" key="3">
    <source>
        <dbReference type="WBParaSite" id="SPAL_0001512800.1"/>
    </source>
</evidence>
<keyword evidence="2" id="KW-1185">Reference proteome</keyword>
<feature type="transmembrane region" description="Helical" evidence="1">
    <location>
        <begin position="41"/>
        <end position="65"/>
    </location>
</feature>
<accession>A0A0N5CB66</accession>
<reference evidence="3" key="1">
    <citation type="submission" date="2017-02" db="UniProtKB">
        <authorList>
            <consortium name="WormBaseParasite"/>
        </authorList>
    </citation>
    <scope>IDENTIFICATION</scope>
</reference>
<keyword evidence="1" id="KW-0472">Membrane</keyword>
<proteinExistence type="predicted"/>